<dbReference type="GO" id="GO:0008270">
    <property type="term" value="F:zinc ion binding"/>
    <property type="evidence" value="ECO:0007669"/>
    <property type="project" value="InterPro"/>
</dbReference>
<dbReference type="PROSITE" id="PS00463">
    <property type="entry name" value="ZN2_CY6_FUNGAL_1"/>
    <property type="match status" value="1"/>
</dbReference>
<dbReference type="CDD" id="cd12148">
    <property type="entry name" value="fungal_TF_MHR"/>
    <property type="match status" value="1"/>
</dbReference>
<keyword evidence="11" id="KW-1185">Reference proteome</keyword>
<dbReference type="PANTHER" id="PTHR47424">
    <property type="entry name" value="REGULATORY PROTEIN GAL4"/>
    <property type="match status" value="1"/>
</dbReference>
<evidence type="ECO:0000256" key="5">
    <source>
        <dbReference type="SAM" id="Coils"/>
    </source>
</evidence>
<gene>
    <name evidence="8" type="ORF">CB0940_00155</name>
    <name evidence="9" type="ORF">RHO25_000158</name>
</gene>
<evidence type="ECO:0000313" key="10">
    <source>
        <dbReference type="Proteomes" id="UP000230605"/>
    </source>
</evidence>
<keyword evidence="3" id="KW-0804">Transcription</keyword>
<dbReference type="EMBL" id="LKMD01000100">
    <property type="protein sequence ID" value="PIB02454.1"/>
    <property type="molecule type" value="Genomic_DNA"/>
</dbReference>
<accession>A0A2G5ID51</accession>
<keyword evidence="5" id="KW-0175">Coiled coil</keyword>
<dbReference type="OrthoDB" id="3627416at2759"/>
<dbReference type="Gene3D" id="4.10.240.10">
    <property type="entry name" value="Zn(2)-C6 fungal-type DNA-binding domain"/>
    <property type="match status" value="1"/>
</dbReference>
<sequence length="731" mass="81983">MDQQVPLDSPLSPAPTDQACNECKRRKGRCDKLIPECTPCAKNKRHCLYERHSRTPLTRKHLTMVEERLRQSEIRLRQAELRANEAEAKLEESLKEIAVLQVGAEQRHQHPVDENSGHAESESPLFDKQSIADLPEGRLGHKQSFSQGTATRASEYHIEEPPADDFSWNEQAVMHSPLLPDYPGAGDAGSPTVLDGMASLSVVDAGTGYLGVASGASMLKLMLDGDGERRLAKPRTGIPRNTHSDPDQLGWVSTPVHWQRNIGMVDLDAAIDAYFSCYHLAYPIVHEPTFRAQYAQVIDRPDGPSWNALAYIVGAIGIFSTATGPVTQDLDLFEASRANISIASLESGNLTLVQTLTLMSNYLQKRNKPNSGYNYLGLALHMAISLGLHKEFSNWRIAPLAMEIRRRTWWTLYAFFSGAMITFGRPVTWPSHGIEVALPLNIDDRDLTHASLSLPPPKTGLTPYSAVASQARFHLATNDIYERIISSDFPSATELLRLDKERIGTWHSIWSDDASNMPERYRLPRMIMNWRFRNFRIIMFRFHLIKHVLRSREVGPQPANDPATQEVIDRCLTEAEASIASIHGYWHNAEHNVMASWYGLYFIFQASMIPTIMLRNNPNAPQADTWRAQLHLVLAVLESMHFINPASRECHELIIRLCGGFLATSAGIAEASLHPVEESPETQLSGLQGMMWPGVHGTETDTFMQDQDWTTFLINMEPGSLDLPFNHDQFG</sequence>
<dbReference type="InterPro" id="IPR001138">
    <property type="entry name" value="Zn2Cys6_DnaBD"/>
</dbReference>
<evidence type="ECO:0000256" key="1">
    <source>
        <dbReference type="ARBA" id="ARBA00022723"/>
    </source>
</evidence>
<evidence type="ECO:0000313" key="11">
    <source>
        <dbReference type="Proteomes" id="UP001302367"/>
    </source>
</evidence>
<feature type="compositionally biased region" description="Basic and acidic residues" evidence="6">
    <location>
        <begin position="105"/>
        <end position="121"/>
    </location>
</feature>
<dbReference type="SUPFAM" id="SSF57701">
    <property type="entry name" value="Zn2/Cys6 DNA-binding domain"/>
    <property type="match status" value="1"/>
</dbReference>
<dbReference type="Pfam" id="PF04082">
    <property type="entry name" value="Fungal_trans"/>
    <property type="match status" value="1"/>
</dbReference>
<dbReference type="GO" id="GO:0000981">
    <property type="term" value="F:DNA-binding transcription factor activity, RNA polymerase II-specific"/>
    <property type="evidence" value="ECO:0007669"/>
    <property type="project" value="InterPro"/>
</dbReference>
<organism evidence="8 10">
    <name type="scientific">Cercospora beticola</name>
    <name type="common">Sugarbeet leaf spot fungus</name>
    <dbReference type="NCBI Taxonomy" id="122368"/>
    <lineage>
        <taxon>Eukaryota</taxon>
        <taxon>Fungi</taxon>
        <taxon>Dikarya</taxon>
        <taxon>Ascomycota</taxon>
        <taxon>Pezizomycotina</taxon>
        <taxon>Dothideomycetes</taxon>
        <taxon>Dothideomycetidae</taxon>
        <taxon>Mycosphaerellales</taxon>
        <taxon>Mycosphaerellaceae</taxon>
        <taxon>Cercospora</taxon>
    </lineage>
</organism>
<protein>
    <submittedName>
        <fullName evidence="8">Lactose regulatory protein LAC9</fullName>
    </submittedName>
</protein>
<keyword evidence="2" id="KW-0805">Transcription regulation</keyword>
<dbReference type="Proteomes" id="UP001302367">
    <property type="component" value="Chromosome 1"/>
</dbReference>
<reference evidence="8 10" key="1">
    <citation type="submission" date="2015-10" db="EMBL/GenBank/DDBJ databases">
        <title>The cercosporin biosynthetic gene cluster was horizontally transferred to several fungal lineages and shown to be expanded in Cercospora beticola based on microsynteny with recipient genomes.</title>
        <authorList>
            <person name="De Jonge R."/>
            <person name="Ebert M.K."/>
            <person name="Suttle J.C."/>
            <person name="Jurick Ii W.M."/>
            <person name="Secor G.A."/>
            <person name="Thomma B.P."/>
            <person name="Van De Peer Y."/>
            <person name="Bolton M.D."/>
        </authorList>
    </citation>
    <scope>NUCLEOTIDE SEQUENCE [LARGE SCALE GENOMIC DNA]</scope>
    <source>
        <strain evidence="8 10">09-40</strain>
    </source>
</reference>
<keyword evidence="1" id="KW-0479">Metal-binding</keyword>
<evidence type="ECO:0000256" key="6">
    <source>
        <dbReference type="SAM" id="MobiDB-lite"/>
    </source>
</evidence>
<dbReference type="EMBL" id="CP134184">
    <property type="protein sequence ID" value="WPA95557.1"/>
    <property type="molecule type" value="Genomic_DNA"/>
</dbReference>
<dbReference type="GO" id="GO:0000978">
    <property type="term" value="F:RNA polymerase II cis-regulatory region sequence-specific DNA binding"/>
    <property type="evidence" value="ECO:0007669"/>
    <property type="project" value="TreeGrafter"/>
</dbReference>
<evidence type="ECO:0000313" key="8">
    <source>
        <dbReference type="EMBL" id="PIB02454.1"/>
    </source>
</evidence>
<dbReference type="InterPro" id="IPR051127">
    <property type="entry name" value="Fungal_SecMet_Regulators"/>
</dbReference>
<dbReference type="Proteomes" id="UP000230605">
    <property type="component" value="Chromosome 1"/>
</dbReference>
<evidence type="ECO:0000256" key="4">
    <source>
        <dbReference type="ARBA" id="ARBA00023242"/>
    </source>
</evidence>
<evidence type="ECO:0000256" key="2">
    <source>
        <dbReference type="ARBA" id="ARBA00023015"/>
    </source>
</evidence>
<evidence type="ECO:0000313" key="9">
    <source>
        <dbReference type="EMBL" id="WPA95557.1"/>
    </source>
</evidence>
<dbReference type="SMART" id="SM00066">
    <property type="entry name" value="GAL4"/>
    <property type="match status" value="1"/>
</dbReference>
<dbReference type="CDD" id="cd00067">
    <property type="entry name" value="GAL4"/>
    <property type="match status" value="1"/>
</dbReference>
<dbReference type="PANTHER" id="PTHR47424:SF2">
    <property type="entry name" value="TRANSCRIPTION FACTOR DOMAIN-CONTAINING PROTEIN-RELATED"/>
    <property type="match status" value="1"/>
</dbReference>
<dbReference type="InterPro" id="IPR036864">
    <property type="entry name" value="Zn2-C6_fun-type_DNA-bd_sf"/>
</dbReference>
<dbReference type="GO" id="GO:0005634">
    <property type="term" value="C:nucleus"/>
    <property type="evidence" value="ECO:0007669"/>
    <property type="project" value="TreeGrafter"/>
</dbReference>
<dbReference type="GO" id="GO:0000435">
    <property type="term" value="P:positive regulation of transcription from RNA polymerase II promoter by galactose"/>
    <property type="evidence" value="ECO:0007669"/>
    <property type="project" value="TreeGrafter"/>
</dbReference>
<evidence type="ECO:0000259" key="7">
    <source>
        <dbReference type="PROSITE" id="PS50048"/>
    </source>
</evidence>
<feature type="coiled-coil region" evidence="5">
    <location>
        <begin position="62"/>
        <end position="103"/>
    </location>
</feature>
<reference evidence="9 11" key="2">
    <citation type="submission" date="2023-09" db="EMBL/GenBank/DDBJ databases">
        <title>Complete-Gapless Cercospora beticola genome.</title>
        <authorList>
            <person name="Wyatt N.A."/>
            <person name="Spanner R.E."/>
            <person name="Bolton M.D."/>
        </authorList>
    </citation>
    <scope>NUCLEOTIDE SEQUENCE [LARGE SCALE GENOMIC DNA]</scope>
    <source>
        <strain evidence="9">Cb09-40</strain>
    </source>
</reference>
<dbReference type="SMART" id="SM00906">
    <property type="entry name" value="Fungal_trans"/>
    <property type="match status" value="1"/>
</dbReference>
<evidence type="ECO:0000256" key="3">
    <source>
        <dbReference type="ARBA" id="ARBA00023163"/>
    </source>
</evidence>
<dbReference type="Pfam" id="PF00172">
    <property type="entry name" value="Zn_clus"/>
    <property type="match status" value="1"/>
</dbReference>
<keyword evidence="4" id="KW-0539">Nucleus</keyword>
<dbReference type="GO" id="GO:0006351">
    <property type="term" value="P:DNA-templated transcription"/>
    <property type="evidence" value="ECO:0007669"/>
    <property type="project" value="InterPro"/>
</dbReference>
<dbReference type="AlphaFoldDB" id="A0A2G5ID51"/>
<dbReference type="PROSITE" id="PS50048">
    <property type="entry name" value="ZN2_CY6_FUNGAL_2"/>
    <property type="match status" value="1"/>
</dbReference>
<name>A0A2G5ID51_CERBT</name>
<feature type="domain" description="Zn(2)-C6 fungal-type" evidence="7">
    <location>
        <begin position="19"/>
        <end position="49"/>
    </location>
</feature>
<dbReference type="InterPro" id="IPR007219">
    <property type="entry name" value="XnlR_reg_dom"/>
</dbReference>
<feature type="region of interest" description="Disordered" evidence="6">
    <location>
        <begin position="105"/>
        <end position="124"/>
    </location>
</feature>
<proteinExistence type="predicted"/>